<evidence type="ECO:0000313" key="3">
    <source>
        <dbReference type="Proteomes" id="UP000663828"/>
    </source>
</evidence>
<dbReference type="EMBL" id="CAJNOR010004185">
    <property type="protein sequence ID" value="CAF1481998.1"/>
    <property type="molecule type" value="Genomic_DNA"/>
</dbReference>
<gene>
    <name evidence="2" type="ORF">XAT740_LOCUS38584</name>
</gene>
<dbReference type="Gene3D" id="1.20.1070.10">
    <property type="entry name" value="Rhodopsin 7-helix transmembrane proteins"/>
    <property type="match status" value="1"/>
</dbReference>
<organism evidence="2 3">
    <name type="scientific">Adineta ricciae</name>
    <name type="common">Rotifer</name>
    <dbReference type="NCBI Taxonomy" id="249248"/>
    <lineage>
        <taxon>Eukaryota</taxon>
        <taxon>Metazoa</taxon>
        <taxon>Spiralia</taxon>
        <taxon>Gnathifera</taxon>
        <taxon>Rotifera</taxon>
        <taxon>Eurotatoria</taxon>
        <taxon>Bdelloidea</taxon>
        <taxon>Adinetida</taxon>
        <taxon>Adinetidae</taxon>
        <taxon>Adineta</taxon>
    </lineage>
</organism>
<accession>A0A815RSY3</accession>
<dbReference type="SUPFAM" id="SSF81321">
    <property type="entry name" value="Family A G protein-coupled receptor-like"/>
    <property type="match status" value="1"/>
</dbReference>
<feature type="transmembrane region" description="Helical" evidence="1">
    <location>
        <begin position="121"/>
        <end position="142"/>
    </location>
</feature>
<dbReference type="AlphaFoldDB" id="A0A815RSY3"/>
<reference evidence="2" key="1">
    <citation type="submission" date="2021-02" db="EMBL/GenBank/DDBJ databases">
        <authorList>
            <person name="Nowell W R."/>
        </authorList>
    </citation>
    <scope>NUCLEOTIDE SEQUENCE</scope>
</reference>
<keyword evidence="1" id="KW-0472">Membrane</keyword>
<feature type="non-terminal residue" evidence="2">
    <location>
        <position position="1"/>
    </location>
</feature>
<proteinExistence type="predicted"/>
<protein>
    <submittedName>
        <fullName evidence="2">Uncharacterized protein</fullName>
    </submittedName>
</protein>
<feature type="transmembrane region" description="Helical" evidence="1">
    <location>
        <begin position="38"/>
        <end position="61"/>
    </location>
</feature>
<name>A0A815RSY3_ADIRI</name>
<comment type="caution">
    <text evidence="2">The sequence shown here is derived from an EMBL/GenBank/DDBJ whole genome shotgun (WGS) entry which is preliminary data.</text>
</comment>
<keyword evidence="1" id="KW-0812">Transmembrane</keyword>
<feature type="transmembrane region" description="Helical" evidence="1">
    <location>
        <begin position="90"/>
        <end position="109"/>
    </location>
</feature>
<keyword evidence="3" id="KW-1185">Reference proteome</keyword>
<evidence type="ECO:0000256" key="1">
    <source>
        <dbReference type="SAM" id="Phobius"/>
    </source>
</evidence>
<evidence type="ECO:0000313" key="2">
    <source>
        <dbReference type="EMBL" id="CAF1481998.1"/>
    </source>
</evidence>
<sequence length="166" mass="19613">AARPEWVNRHVINDTDFEEERIWCLVQYSPSINIFNSFITLFHFLIPFIINSCSIIIVVILTSRSRSLVQSSLSFMEHFKLQFKEYKHHFIASCALVLLALPRLIISFISGCMKSPNKSWLFLSAYLISFLPSIMIFVIYVLPSKNYKTELYNVLQKRLRRFRDRI</sequence>
<keyword evidence="1" id="KW-1133">Transmembrane helix</keyword>
<dbReference type="Proteomes" id="UP000663828">
    <property type="component" value="Unassembled WGS sequence"/>
</dbReference>